<accession>S3UUE5</accession>
<dbReference type="CDD" id="cd00397">
    <property type="entry name" value="DNA_BRE_C"/>
    <property type="match status" value="1"/>
</dbReference>
<keyword evidence="1" id="KW-0233">DNA recombination</keyword>
<dbReference type="Proteomes" id="UP000014540">
    <property type="component" value="Unassembled WGS sequence"/>
</dbReference>
<dbReference type="RefSeq" id="WP_016549375.1">
    <property type="nucleotide sequence ID" value="NZ_AKWZ02000010.1"/>
</dbReference>
<name>S3UUE5_9LEPT</name>
<dbReference type="GO" id="GO:0006310">
    <property type="term" value="P:DNA recombination"/>
    <property type="evidence" value="ECO:0007669"/>
    <property type="project" value="UniProtKB-KW"/>
</dbReference>
<dbReference type="GO" id="GO:0003677">
    <property type="term" value="F:DNA binding"/>
    <property type="evidence" value="ECO:0007669"/>
    <property type="project" value="InterPro"/>
</dbReference>
<evidence type="ECO:0000313" key="4">
    <source>
        <dbReference type="Proteomes" id="UP000014540"/>
    </source>
</evidence>
<comment type="caution">
    <text evidence="3">The sequence shown here is derived from an EMBL/GenBank/DDBJ whole genome shotgun (WGS) entry which is preliminary data.</text>
</comment>
<evidence type="ECO:0000313" key="3">
    <source>
        <dbReference type="EMBL" id="EPG72878.1"/>
    </source>
</evidence>
<dbReference type="GO" id="GO:0015074">
    <property type="term" value="P:DNA integration"/>
    <property type="evidence" value="ECO:0007669"/>
    <property type="project" value="InterPro"/>
</dbReference>
<reference evidence="3" key="1">
    <citation type="submission" date="2013-04" db="EMBL/GenBank/DDBJ databases">
        <authorList>
            <person name="Harkins D.M."/>
            <person name="Durkin A.S."/>
            <person name="Selengut J.D."/>
            <person name="Sanka R."/>
            <person name="DePew J."/>
            <person name="Purushe J."/>
            <person name="Ahmed A."/>
            <person name="van der Linden H."/>
            <person name="Goris M.G.A."/>
            <person name="Hartskeerl R.A."/>
            <person name="Vinetz J.M."/>
            <person name="Sutton G.G."/>
            <person name="Nelson W.C."/>
            <person name="Fouts D.E."/>
        </authorList>
    </citation>
    <scope>NUCLEOTIDE SEQUENCE [LARGE SCALE GENOMIC DNA]</scope>
    <source>
        <strain evidence="3">BUT 6</strain>
    </source>
</reference>
<dbReference type="STRING" id="1193011.LEP1GSC058_2974"/>
<dbReference type="PROSITE" id="PS51898">
    <property type="entry name" value="TYR_RECOMBINASE"/>
    <property type="match status" value="1"/>
</dbReference>
<dbReference type="Gene3D" id="1.10.443.10">
    <property type="entry name" value="Intergrase catalytic core"/>
    <property type="match status" value="1"/>
</dbReference>
<dbReference type="Pfam" id="PF00589">
    <property type="entry name" value="Phage_integrase"/>
    <property type="match status" value="1"/>
</dbReference>
<dbReference type="EMBL" id="AKWZ02000010">
    <property type="protein sequence ID" value="EPG72878.1"/>
    <property type="molecule type" value="Genomic_DNA"/>
</dbReference>
<protein>
    <submittedName>
        <fullName evidence="3">Site-specific recombinase, phage integrase family</fullName>
    </submittedName>
</protein>
<keyword evidence="4" id="KW-1185">Reference proteome</keyword>
<evidence type="ECO:0000259" key="2">
    <source>
        <dbReference type="PROSITE" id="PS51898"/>
    </source>
</evidence>
<evidence type="ECO:0000256" key="1">
    <source>
        <dbReference type="ARBA" id="ARBA00023172"/>
    </source>
</evidence>
<dbReference type="SUPFAM" id="SSF56349">
    <property type="entry name" value="DNA breaking-rejoining enzymes"/>
    <property type="match status" value="1"/>
</dbReference>
<proteinExistence type="predicted"/>
<sequence length="199" mass="22837">MVSSEFFRKPDRSEFEDENYSGFLSKPDLRRLFDAAKSNENHYLWLRMIYSFGLLITELVFIEVRDLDWATNQITIKHSQKLRSRTLPIPISLQRDLWFASRGKSENAFLFSGRSGRIHPRTIQKMFSKLEAACGLSVSVIRLRRSLGVHLIEAGWGVEKIREHLGFSSKRSVQELLGPARNPQVGKMFPLEEILGAAA</sequence>
<dbReference type="InterPro" id="IPR002104">
    <property type="entry name" value="Integrase_catalytic"/>
</dbReference>
<dbReference type="OrthoDB" id="336836at2"/>
<organism evidence="3 4">
    <name type="scientific">Leptospira fainei serovar Hurstbridge str. BUT 6</name>
    <dbReference type="NCBI Taxonomy" id="1193011"/>
    <lineage>
        <taxon>Bacteria</taxon>
        <taxon>Pseudomonadati</taxon>
        <taxon>Spirochaetota</taxon>
        <taxon>Spirochaetia</taxon>
        <taxon>Leptospirales</taxon>
        <taxon>Leptospiraceae</taxon>
        <taxon>Leptospira</taxon>
    </lineage>
</organism>
<dbReference type="AlphaFoldDB" id="S3UUE5"/>
<dbReference type="InterPro" id="IPR011010">
    <property type="entry name" value="DNA_brk_join_enz"/>
</dbReference>
<dbReference type="InterPro" id="IPR013762">
    <property type="entry name" value="Integrase-like_cat_sf"/>
</dbReference>
<feature type="domain" description="Tyr recombinase" evidence="2">
    <location>
        <begin position="19"/>
        <end position="190"/>
    </location>
</feature>
<gene>
    <name evidence="3" type="ORF">LEP1GSC058_2974</name>
</gene>